<dbReference type="AlphaFoldDB" id="A0A098VRG7"/>
<comment type="caution">
    <text evidence="8">The sequence shown here is derived from an EMBL/GenBank/DDBJ whole genome shotgun (WGS) entry which is preliminary data.</text>
</comment>
<organism evidence="8 9">
    <name type="scientific">Mitosporidium daphniae</name>
    <dbReference type="NCBI Taxonomy" id="1485682"/>
    <lineage>
        <taxon>Eukaryota</taxon>
        <taxon>Fungi</taxon>
        <taxon>Fungi incertae sedis</taxon>
        <taxon>Microsporidia</taxon>
        <taxon>Mitosporidium</taxon>
    </lineage>
</organism>
<dbReference type="EMBL" id="JMKJ01000244">
    <property type="protein sequence ID" value="KGG51560.1"/>
    <property type="molecule type" value="Genomic_DNA"/>
</dbReference>
<keyword evidence="9" id="KW-1185">Reference proteome</keyword>
<dbReference type="Proteomes" id="UP000029725">
    <property type="component" value="Unassembled WGS sequence"/>
</dbReference>
<gene>
    <name evidence="8" type="ORF">DI09_31p110</name>
</gene>
<evidence type="ECO:0000313" key="9">
    <source>
        <dbReference type="Proteomes" id="UP000029725"/>
    </source>
</evidence>
<dbReference type="RefSeq" id="XP_013237987.1">
    <property type="nucleotide sequence ID" value="XM_013382533.1"/>
</dbReference>
<comment type="subcellular location">
    <subcellularLocation>
        <location evidence="1 7">Cytoplasm</location>
        <location evidence="1 7">Cytoskeleton</location>
    </subcellularLocation>
</comment>
<reference evidence="8 9" key="1">
    <citation type="submission" date="2014-04" db="EMBL/GenBank/DDBJ databases">
        <title>A new species of microsporidia sheds light on the evolution of extreme parasitism.</title>
        <authorList>
            <person name="Haag K.L."/>
            <person name="James T.Y."/>
            <person name="Larsson R."/>
            <person name="Schaer T.M."/>
            <person name="Refardt D."/>
            <person name="Pombert J.-F."/>
            <person name="Ebert D."/>
        </authorList>
    </citation>
    <scope>NUCLEOTIDE SEQUENCE [LARGE SCALE GENOMIC DNA]</scope>
    <source>
        <strain evidence="8 9">UGP3</strain>
        <tissue evidence="8">Spores</tissue>
    </source>
</reference>
<dbReference type="SUPFAM" id="SSF90096">
    <property type="entry name" value="Subunits of heterodimeric actin filament capping protein Capz"/>
    <property type="match status" value="1"/>
</dbReference>
<keyword evidence="5 7" id="KW-0009">Actin-binding</keyword>
<dbReference type="GO" id="GO:0008290">
    <property type="term" value="C:F-actin capping protein complex"/>
    <property type="evidence" value="ECO:0007669"/>
    <property type="project" value="UniProtKB-UniRule"/>
</dbReference>
<dbReference type="GeneID" id="25259541"/>
<dbReference type="GO" id="GO:0051016">
    <property type="term" value="P:barbed-end actin filament capping"/>
    <property type="evidence" value="ECO:0007669"/>
    <property type="project" value="UniProtKB-UniRule"/>
</dbReference>
<comment type="function">
    <text evidence="7">F-actin-capping proteins bind in a Ca(2+)-independent manner to the fast growing ends of actin filaments (barbed end) thereby blocking the exchange of subunits at these ends. Unlike other capping proteins (such as gelsolin and severin), these proteins do not sever actin filaments.</text>
</comment>
<dbReference type="HOGENOM" id="CLU_1205043_0_0_1"/>
<sequence length="230" mass="25761">MEPNGKRHLQVLVIAKFADRLGSMNPLAGKKKPLNLVQMKSSRTMLLCKAALLSFRYYEGSDSLCSFFITSTSPNGWDFIILIQSTIEHQKEDSDNHPSSYFSSWNSVHKGNVKLDEGSKCCEYKLRSSVAVRSKKTCEKERENEAADSSNWNAPTLYQSLHLKHIGTLLESSESKLRLSILDIHSQAPSIALKSAFKFQSIGLSPKAMNPACQSEFLRKVQSRNATEQS</sequence>
<evidence type="ECO:0000256" key="3">
    <source>
        <dbReference type="ARBA" id="ARBA00022467"/>
    </source>
</evidence>
<accession>A0A098VRG7</accession>
<protein>
    <recommendedName>
        <fullName evidence="7">F-actin-capping protein subunit beta</fullName>
    </recommendedName>
</protein>
<dbReference type="InterPro" id="IPR001698">
    <property type="entry name" value="CAPZB"/>
</dbReference>
<evidence type="ECO:0000256" key="2">
    <source>
        <dbReference type="ARBA" id="ARBA00006039"/>
    </source>
</evidence>
<name>A0A098VRG7_9MICR</name>
<dbReference type="VEuPathDB" id="MicrosporidiaDB:DI09_31p110"/>
<evidence type="ECO:0000313" key="8">
    <source>
        <dbReference type="EMBL" id="KGG51560.1"/>
    </source>
</evidence>
<evidence type="ECO:0000256" key="4">
    <source>
        <dbReference type="ARBA" id="ARBA00022490"/>
    </source>
</evidence>
<dbReference type="InterPro" id="IPR037282">
    <property type="entry name" value="CapZ_alpha/beta"/>
</dbReference>
<dbReference type="InterPro" id="IPR042276">
    <property type="entry name" value="CapZ_alpha/beta_2"/>
</dbReference>
<keyword evidence="4 7" id="KW-0963">Cytoplasm</keyword>
<dbReference type="Gene3D" id="3.90.1150.210">
    <property type="entry name" value="F-actin capping protein, beta subunit"/>
    <property type="match status" value="1"/>
</dbReference>
<comment type="similarity">
    <text evidence="2 7">Belongs to the F-actin-capping protein beta subunit family.</text>
</comment>
<evidence type="ECO:0000256" key="1">
    <source>
        <dbReference type="ARBA" id="ARBA00004245"/>
    </source>
</evidence>
<evidence type="ECO:0000256" key="7">
    <source>
        <dbReference type="RuleBase" id="RU365078"/>
    </source>
</evidence>
<dbReference type="Pfam" id="PF01115">
    <property type="entry name" value="F_actin_cap_B"/>
    <property type="match status" value="1"/>
</dbReference>
<evidence type="ECO:0000256" key="6">
    <source>
        <dbReference type="ARBA" id="ARBA00023212"/>
    </source>
</evidence>
<comment type="subunit">
    <text evidence="7">Heterodimer of an alpha and a beta subunit.</text>
</comment>
<dbReference type="GO" id="GO:0003779">
    <property type="term" value="F:actin binding"/>
    <property type="evidence" value="ECO:0007669"/>
    <property type="project" value="UniProtKB-KW"/>
</dbReference>
<evidence type="ECO:0000256" key="5">
    <source>
        <dbReference type="ARBA" id="ARBA00023203"/>
    </source>
</evidence>
<keyword evidence="3 7" id="KW-0117">Actin capping</keyword>
<keyword evidence="6 7" id="KW-0206">Cytoskeleton</keyword>
<proteinExistence type="inferred from homology"/>